<feature type="domain" description="2Fe-2S ferredoxin-type" evidence="7">
    <location>
        <begin position="221"/>
        <end position="308"/>
    </location>
</feature>
<dbReference type="PROSITE" id="PS00197">
    <property type="entry name" value="2FE2S_FER_1"/>
    <property type="match status" value="1"/>
</dbReference>
<dbReference type="AlphaFoldDB" id="A0A060E0U3"/>
<evidence type="ECO:0000256" key="2">
    <source>
        <dbReference type="ARBA" id="ARBA00022714"/>
    </source>
</evidence>
<evidence type="ECO:0000256" key="4">
    <source>
        <dbReference type="ARBA" id="ARBA00023002"/>
    </source>
</evidence>
<dbReference type="EMBL" id="CP007797">
    <property type="protein sequence ID" value="AIB16609.1"/>
    <property type="molecule type" value="Genomic_DNA"/>
</dbReference>
<dbReference type="PROSITE" id="PS51384">
    <property type="entry name" value="FAD_FR"/>
    <property type="match status" value="1"/>
</dbReference>
<feature type="domain" description="FAD-binding FR-type" evidence="8">
    <location>
        <begin position="1"/>
        <end position="97"/>
    </location>
</feature>
<dbReference type="GO" id="GO:0046872">
    <property type="term" value="F:metal ion binding"/>
    <property type="evidence" value="ECO:0007669"/>
    <property type="project" value="UniProtKB-KW"/>
</dbReference>
<dbReference type="SUPFAM" id="SSF63380">
    <property type="entry name" value="Riboflavin synthase domain-like"/>
    <property type="match status" value="1"/>
</dbReference>
<dbReference type="InterPro" id="IPR017938">
    <property type="entry name" value="Riboflavin_synthase-like_b-brl"/>
</dbReference>
<accession>A0A060E0U3</accession>
<dbReference type="Proteomes" id="UP000027186">
    <property type="component" value="Plasmid AbAZ39_p4"/>
</dbReference>
<sequence length="308" mass="32983">MRVHHMARVTPQVLLVELRDPNGEDLPPYEPGAHIDVHLPDGAVRSYSLCGDPADRSAYRIAVLNLPGGRGSRFIHGELRLGTAVTVAPPRNNFRFDAAPRTLFIAGGIGITPLLPMIRAASRRGADWVLHYCVRSAAEAPFLAELRELGNGEVVLHAADEGRRLAVADLLAATPDDALVYCCGPQRLMDAVADAARPSQDVRFEWFTPRADAGRDAAPDDRFEVVCARSGVTVTVKEGVSVLDALDAAGVSVASSCEQGICGTCETAVLEGEPDHRDSVLSDAERDAGKTMMICVSRARSARLVLDI</sequence>
<evidence type="ECO:0000313" key="10">
    <source>
        <dbReference type="Proteomes" id="UP000027186"/>
    </source>
</evidence>
<dbReference type="InterPro" id="IPR001433">
    <property type="entry name" value="OxRdtase_FAD/NAD-bd"/>
</dbReference>
<keyword evidence="1" id="KW-0285">Flavoprotein</keyword>
<dbReference type="Gene3D" id="2.40.30.10">
    <property type="entry name" value="Translation factors"/>
    <property type="match status" value="1"/>
</dbReference>
<evidence type="ECO:0000256" key="5">
    <source>
        <dbReference type="ARBA" id="ARBA00023004"/>
    </source>
</evidence>
<evidence type="ECO:0000313" key="9">
    <source>
        <dbReference type="EMBL" id="AIB16609.1"/>
    </source>
</evidence>
<reference evidence="9 10" key="1">
    <citation type="journal article" date="2014" name="Genome Announc.">
        <title>Complete Genome Sequence of the Model Rhizosphere Strain Azospirillum brasilense Az39, Successfully Applied in Agriculture.</title>
        <authorList>
            <person name="Rivera D."/>
            <person name="Revale S."/>
            <person name="Molina R."/>
            <person name="Gualpa J."/>
            <person name="Puente M."/>
            <person name="Maroniche G."/>
            <person name="Paris G."/>
            <person name="Baker D."/>
            <person name="Clavijo B."/>
            <person name="McLay K."/>
            <person name="Spaepen S."/>
            <person name="Perticari A."/>
            <person name="Vazquez M."/>
            <person name="Wisniewski-Dye F."/>
            <person name="Watkins C."/>
            <person name="Martinez-Abarca F."/>
            <person name="Vanderleyden J."/>
            <person name="Cassan F."/>
        </authorList>
    </citation>
    <scope>NUCLEOTIDE SEQUENCE [LARGE SCALE GENOMIC DNA]</scope>
    <source>
        <strain evidence="9 10">Az39</strain>
        <plasmid evidence="9">AbAZ39_p4</plasmid>
    </source>
</reference>
<evidence type="ECO:0000259" key="7">
    <source>
        <dbReference type="PROSITE" id="PS51085"/>
    </source>
</evidence>
<dbReference type="PANTHER" id="PTHR47354">
    <property type="entry name" value="NADH OXIDOREDUCTASE HCR"/>
    <property type="match status" value="1"/>
</dbReference>
<evidence type="ECO:0000256" key="6">
    <source>
        <dbReference type="ARBA" id="ARBA00023014"/>
    </source>
</evidence>
<evidence type="ECO:0000259" key="8">
    <source>
        <dbReference type="PROSITE" id="PS51384"/>
    </source>
</evidence>
<dbReference type="PROSITE" id="PS51085">
    <property type="entry name" value="2FE2S_FER_2"/>
    <property type="match status" value="1"/>
</dbReference>
<keyword evidence="5" id="KW-0408">Iron</keyword>
<keyword evidence="3" id="KW-0479">Metal-binding</keyword>
<dbReference type="SUPFAM" id="SSF52343">
    <property type="entry name" value="Ferredoxin reductase-like, C-terminal NADP-linked domain"/>
    <property type="match status" value="1"/>
</dbReference>
<geneLocation type="plasmid" evidence="9 10">
    <name>AbAZ39_p4</name>
</geneLocation>
<dbReference type="CDD" id="cd06185">
    <property type="entry name" value="PDR_like"/>
    <property type="match status" value="1"/>
</dbReference>
<keyword evidence="6" id="KW-0411">Iron-sulfur</keyword>
<dbReference type="CDD" id="cd00207">
    <property type="entry name" value="fer2"/>
    <property type="match status" value="1"/>
</dbReference>
<dbReference type="Gene3D" id="3.10.20.30">
    <property type="match status" value="1"/>
</dbReference>
<keyword evidence="4" id="KW-0560">Oxidoreductase</keyword>
<dbReference type="InterPro" id="IPR050415">
    <property type="entry name" value="MRET"/>
</dbReference>
<dbReference type="Pfam" id="PF00175">
    <property type="entry name" value="NAD_binding_1"/>
    <property type="match status" value="1"/>
</dbReference>
<evidence type="ECO:0000256" key="1">
    <source>
        <dbReference type="ARBA" id="ARBA00022630"/>
    </source>
</evidence>
<protein>
    <submittedName>
        <fullName evidence="9">Ferredoxin</fullName>
    </submittedName>
</protein>
<gene>
    <name evidence="9" type="ORF">ABAZ39_32750</name>
</gene>
<dbReference type="InterPro" id="IPR036010">
    <property type="entry name" value="2Fe-2S_ferredoxin-like_sf"/>
</dbReference>
<dbReference type="SUPFAM" id="SSF54292">
    <property type="entry name" value="2Fe-2S ferredoxin-like"/>
    <property type="match status" value="1"/>
</dbReference>
<organism evidence="9 10">
    <name type="scientific">Azospirillum argentinense</name>
    <dbReference type="NCBI Taxonomy" id="2970906"/>
    <lineage>
        <taxon>Bacteria</taxon>
        <taxon>Pseudomonadati</taxon>
        <taxon>Pseudomonadota</taxon>
        <taxon>Alphaproteobacteria</taxon>
        <taxon>Rhodospirillales</taxon>
        <taxon>Azospirillaceae</taxon>
        <taxon>Azospirillum</taxon>
    </lineage>
</organism>
<dbReference type="PANTHER" id="PTHR47354:SF1">
    <property type="entry name" value="CARNITINE MONOOXYGENASE REDUCTASE SUBUNIT"/>
    <property type="match status" value="1"/>
</dbReference>
<dbReference type="InterPro" id="IPR006058">
    <property type="entry name" value="2Fe2S_fd_BS"/>
</dbReference>
<dbReference type="Pfam" id="PF00111">
    <property type="entry name" value="Fer2"/>
    <property type="match status" value="1"/>
</dbReference>
<dbReference type="GO" id="GO:0051537">
    <property type="term" value="F:2 iron, 2 sulfur cluster binding"/>
    <property type="evidence" value="ECO:0007669"/>
    <property type="project" value="UniProtKB-KW"/>
</dbReference>
<dbReference type="KEGG" id="abq:ABAZ39_32750"/>
<evidence type="ECO:0000256" key="3">
    <source>
        <dbReference type="ARBA" id="ARBA00022723"/>
    </source>
</evidence>
<dbReference type="Gene3D" id="3.40.50.80">
    <property type="entry name" value="Nucleotide-binding domain of ferredoxin-NADP reductase (FNR) module"/>
    <property type="match status" value="1"/>
</dbReference>
<dbReference type="PRINTS" id="PR00409">
    <property type="entry name" value="PHDIOXRDTASE"/>
</dbReference>
<dbReference type="GO" id="GO:0016491">
    <property type="term" value="F:oxidoreductase activity"/>
    <property type="evidence" value="ECO:0007669"/>
    <property type="project" value="UniProtKB-KW"/>
</dbReference>
<proteinExistence type="predicted"/>
<dbReference type="InterPro" id="IPR001041">
    <property type="entry name" value="2Fe-2S_ferredoxin-type"/>
</dbReference>
<dbReference type="RefSeq" id="WP_040138314.1">
    <property type="nucleotide sequence ID" value="NZ_CP007797.1"/>
</dbReference>
<dbReference type="InterPro" id="IPR039261">
    <property type="entry name" value="FNR_nucleotide-bd"/>
</dbReference>
<keyword evidence="2" id="KW-0001">2Fe-2S</keyword>
<keyword evidence="9" id="KW-0614">Plasmid</keyword>
<dbReference type="InterPro" id="IPR012675">
    <property type="entry name" value="Beta-grasp_dom_sf"/>
</dbReference>
<dbReference type="InterPro" id="IPR017927">
    <property type="entry name" value="FAD-bd_FR_type"/>
</dbReference>
<name>A0A060E0U3_9PROT</name>